<dbReference type="PANTHER" id="PTHR10663">
    <property type="entry name" value="GUANYL-NUCLEOTIDE EXCHANGE FACTOR"/>
    <property type="match status" value="1"/>
</dbReference>
<evidence type="ECO:0000256" key="4">
    <source>
        <dbReference type="ARBA" id="ARBA00023136"/>
    </source>
</evidence>
<dbReference type="GO" id="GO:0030663">
    <property type="term" value="C:COPI-coated vesicle membrane"/>
    <property type="evidence" value="ECO:0007669"/>
    <property type="project" value="UniProtKB-SubCell"/>
</dbReference>
<dbReference type="Gene3D" id="1.10.1000.11">
    <property type="entry name" value="Arf Nucleotide-binding Site Opener,domain 2"/>
    <property type="match status" value="1"/>
</dbReference>
<dbReference type="GO" id="GO:0005085">
    <property type="term" value="F:guanyl-nucleotide exchange factor activity"/>
    <property type="evidence" value="ECO:0007669"/>
    <property type="project" value="InterPro"/>
</dbReference>
<evidence type="ECO:0000313" key="9">
    <source>
        <dbReference type="Proteomes" id="UP000246991"/>
    </source>
</evidence>
<dbReference type="InterPro" id="IPR032629">
    <property type="entry name" value="DCB_dom"/>
</dbReference>
<sequence length="1873" mass="208773">MARASSRNAPTTAGTGKRVTNSSVSSNNGAQPTLSSMVFVVQALESILAAKETKRRKPLVDSVQRALDAIKSAAPELPPDPAVVFEPLQIACSIQNTQTTITALDCIGKLISYSYFSPPPPTTPIPLIERAIETICDCFQGDMTPDQVQLQIIKALLAAVLNDKAVVHGAGLLKAIRQTYNIFLLSRSSPNQMTAQGTLTQMVHTVFERVKIRIAMKETNLAHANGESESSTNLAIPIAHADDGSSHTGDRDAIPESPGLVVNRAPQEKITLQSFENRKSFDDERIVDNAPTTVTHTPRKGHFNESGPAPDGSVASSEDPDEEDEIFVKDAFLVFRAMCKLSIKTLPEQIADLKSQPMRSKLLSLHLIHTILKSHMVVFVSPLSTIRSSSSAEATSFMHAMKQYLCLSLSRNAASAVGLVFEVCCEIFWLTISHMRVMLKKEIEVFLKEIYLNILDNRHSSGQQKQYLLGILHRICADPRALVEIYLNYDCDRSALDNMFQRIIEHLSRISATQVTINEQQQQNFREQYKSAAAASTHGFSLPPSLSTASIAAAPTSAGDPPFPLEYALKRHSLECLIEVLQSLVSWSREGLVGALRESANREFDEGRDSLDNSHSSPRLSAITTPVLATPQPELERRTSSTDINGMVDDPSQIEKAKQRKTALVEAIRKFNFKPKRGIKELIEKGFIKSTSPQHIAEFILVNTSSLDKTTVGEYLGEGDAENIATMHAFVDAMDFSRMRFVDALRKYLQAFRLPGEAQKIDRFMLKFAERYISGNPNAFANADTAYVLAYSVIMLNTDQHSSKLKGKTRMTPDDFVKNNRGINDNADLPEEYLLAIYEEIRTNEIVLEGERDPSKMDFTVQSAGGIVEGIGRVLANAGRDLEREAYVQASEEMANKTEQLFKTLLRAQRRGGARPGLSRFIAASSSKHVGPMFEVTWMSVLSGLSGAAQDSNETETIRLCMEGFKLAIRVACFFDLETARIAFVSALAKFTHLSNLGEMKSKNVEALKVLLDVAQSEGNLLKSSWRDVLTCISQLERFQLISSGVDEGSVPDVTKGGIVRPDGSESSKSSRASMQSTRPRPRQRAAIGTPYQAEVAEESRSREVVVAVDKIFANTSKLGGEGIVHFVRALSEVSWQEIQSSGQSEHPRMFSLQKLVEISYYNMGRIRVEWSNLWNILGEHFNQVGCHSNTSVVFFALDSLRQLSMRFLEIEELPHFKFQKDFLKPFEHVMANNQVVPVKDMVLRCLNQMLQARGNNIRSGWRTMFGTFTFAAKENYDQIVNLAFENVRKIYSSRFGVIVAQGAFADMIICLTEFAKNTRFQKVSLQAIETLKGTVPRILSCPECPLSEKVGGASETEATKGESKKVVRNVKDDPMAKFWFPVLFAFHDILMTGEDLEARTRALGYLFDTLVKYGGDFPPAFWDTICHELLFPIFMVLKSRSEMIQMSSQESVGMWLSTTMIQALRNLIALFTHHFEKLERMLDGFLDLLVTCICQENDTIARIGSSCLQQLILQSVKKLRPEHWTKIVSSFVQLFETTTADQLFSAASQPSGRTASGSSIQTMTTIPVNDIKGPISEAVSDEENDGENSLKIDGLSEPVLGEGDGGSGDRNASPENARAALGPQGFAPNVDLEDYRPQQHTQQPVVTAARRRFFNKIITKCVLQLLMIETVSELFSNDAVYSEIPSTELLRLMGLLKKSFTFARRFNSDKELRMRLWREGFMKQPPNLLKQESGSAATYVSILLRMYQDDQVERRESRGAIEAALIPLCVDIIRGYIILDEETQQRNIIAWRPVVVDVMDGYNNFPEKDFDRYVDTFFPLAVELLGREPGPEVRIALQNVLRRVGEVRKMGIIGRVRVKDRRTSEVGGRKLT</sequence>
<dbReference type="Pfam" id="PF12783">
    <property type="entry name" value="Sec7-like_HUS"/>
    <property type="match status" value="1"/>
</dbReference>
<dbReference type="PROSITE" id="PS50190">
    <property type="entry name" value="SEC7"/>
    <property type="match status" value="1"/>
</dbReference>
<dbReference type="Pfam" id="PF09324">
    <property type="entry name" value="Sec7-like_HDS"/>
    <property type="match status" value="1"/>
</dbReference>
<evidence type="ECO:0000256" key="2">
    <source>
        <dbReference type="ARBA" id="ARBA00022490"/>
    </source>
</evidence>
<keyword evidence="1" id="KW-0813">Transport</keyword>
<keyword evidence="9" id="KW-1185">Reference proteome</keyword>
<keyword evidence="2" id="KW-0963">Cytoplasm</keyword>
<dbReference type="EMBL" id="PYWC01000082">
    <property type="protein sequence ID" value="PWW73326.1"/>
    <property type="molecule type" value="Genomic_DNA"/>
</dbReference>
<dbReference type="SUPFAM" id="SSF48425">
    <property type="entry name" value="Sec7 domain"/>
    <property type="match status" value="1"/>
</dbReference>
<dbReference type="SUPFAM" id="SSF48371">
    <property type="entry name" value="ARM repeat"/>
    <property type="match status" value="2"/>
</dbReference>
<dbReference type="STRING" id="42249.A0A317SIR7"/>
<dbReference type="InterPro" id="IPR000904">
    <property type="entry name" value="Sec7_dom"/>
</dbReference>
<organism evidence="8 9">
    <name type="scientific">Tuber magnatum</name>
    <name type="common">white Piedmont truffle</name>
    <dbReference type="NCBI Taxonomy" id="42249"/>
    <lineage>
        <taxon>Eukaryota</taxon>
        <taxon>Fungi</taxon>
        <taxon>Dikarya</taxon>
        <taxon>Ascomycota</taxon>
        <taxon>Pezizomycotina</taxon>
        <taxon>Pezizomycetes</taxon>
        <taxon>Pezizales</taxon>
        <taxon>Tuberaceae</taxon>
        <taxon>Tuber</taxon>
    </lineage>
</organism>
<feature type="region of interest" description="Disordered" evidence="6">
    <location>
        <begin position="1053"/>
        <end position="1090"/>
    </location>
</feature>
<evidence type="ECO:0000256" key="3">
    <source>
        <dbReference type="ARBA" id="ARBA00022927"/>
    </source>
</evidence>
<keyword evidence="4" id="KW-0472">Membrane</keyword>
<dbReference type="InterPro" id="IPR023394">
    <property type="entry name" value="Sec7_C_sf"/>
</dbReference>
<dbReference type="InterPro" id="IPR046455">
    <property type="entry name" value="Sec7/BIG1-like_C"/>
</dbReference>
<evidence type="ECO:0000313" key="8">
    <source>
        <dbReference type="EMBL" id="PWW73326.1"/>
    </source>
</evidence>
<name>A0A317SIR7_9PEZI</name>
<evidence type="ECO:0000256" key="6">
    <source>
        <dbReference type="SAM" id="MobiDB-lite"/>
    </source>
</evidence>
<dbReference type="SMART" id="SM00222">
    <property type="entry name" value="Sec7"/>
    <property type="match status" value="1"/>
</dbReference>
<dbReference type="CDD" id="cd00171">
    <property type="entry name" value="Sec7"/>
    <property type="match status" value="1"/>
</dbReference>
<proteinExistence type="predicted"/>
<protein>
    <submittedName>
        <fullName evidence="8">Sec7-domain-containing protein</fullName>
    </submittedName>
</protein>
<dbReference type="InterPro" id="IPR035999">
    <property type="entry name" value="Sec7_dom_sf"/>
</dbReference>
<comment type="subcellular location">
    <subcellularLocation>
        <location evidence="5">Cytoplasmic vesicle</location>
        <location evidence="5">COPI-coated vesicle membrane</location>
    </subcellularLocation>
</comment>
<dbReference type="PANTHER" id="PTHR10663:SF375">
    <property type="entry name" value="LD29171P"/>
    <property type="match status" value="1"/>
</dbReference>
<dbReference type="GO" id="GO:0032012">
    <property type="term" value="P:regulation of ARF protein signal transduction"/>
    <property type="evidence" value="ECO:0007669"/>
    <property type="project" value="InterPro"/>
</dbReference>
<dbReference type="GO" id="GO:0015031">
    <property type="term" value="P:protein transport"/>
    <property type="evidence" value="ECO:0007669"/>
    <property type="project" value="UniProtKB-KW"/>
</dbReference>
<comment type="caution">
    <text evidence="8">The sequence shown here is derived from an EMBL/GenBank/DDBJ whole genome shotgun (WGS) entry which is preliminary data.</text>
</comment>
<feature type="domain" description="SEC7" evidence="7">
    <location>
        <begin position="653"/>
        <end position="844"/>
    </location>
</feature>
<dbReference type="Pfam" id="PF20252">
    <property type="entry name" value="BIG2_C"/>
    <property type="match status" value="1"/>
</dbReference>
<feature type="compositionally biased region" description="Basic and acidic residues" evidence="6">
    <location>
        <begin position="240"/>
        <end position="254"/>
    </location>
</feature>
<dbReference type="Pfam" id="PF01369">
    <property type="entry name" value="Sec7"/>
    <property type="match status" value="1"/>
</dbReference>
<dbReference type="Gene3D" id="1.10.220.20">
    <property type="match status" value="1"/>
</dbReference>
<feature type="region of interest" description="Disordered" evidence="6">
    <location>
        <begin position="1"/>
        <end position="29"/>
    </location>
</feature>
<dbReference type="InterPro" id="IPR015403">
    <property type="entry name" value="Mon2/Sec7/BIG1-like_HDS"/>
</dbReference>
<dbReference type="InterPro" id="IPR032691">
    <property type="entry name" value="Mon2/Sec7/BIG1-like_HUS"/>
</dbReference>
<dbReference type="FunFam" id="1.10.1000.11:FF:000003">
    <property type="entry name" value="Brefeldin A-inhibited guanine nucleotide-exchange protein 1"/>
    <property type="match status" value="1"/>
</dbReference>
<feature type="region of interest" description="Disordered" evidence="6">
    <location>
        <begin position="281"/>
        <end position="320"/>
    </location>
</feature>
<dbReference type="InterPro" id="IPR016024">
    <property type="entry name" value="ARM-type_fold"/>
</dbReference>
<accession>A0A317SIR7</accession>
<dbReference type="FunFam" id="1.10.220.20:FF:000002">
    <property type="entry name" value="Brefeldin A-inhibited guanine nucleotide-exchange protein 1"/>
    <property type="match status" value="1"/>
</dbReference>
<dbReference type="OrthoDB" id="18431at2759"/>
<gene>
    <name evidence="8" type="ORF">C7212DRAFT_284855</name>
</gene>
<evidence type="ECO:0000259" key="7">
    <source>
        <dbReference type="PROSITE" id="PS50190"/>
    </source>
</evidence>
<keyword evidence="3" id="KW-0653">Protein transport</keyword>
<reference evidence="8 9" key="1">
    <citation type="submission" date="2018-03" db="EMBL/GenBank/DDBJ databases">
        <title>Genomes of Pezizomycetes fungi and the evolution of truffles.</title>
        <authorList>
            <person name="Murat C."/>
            <person name="Payen T."/>
            <person name="Noel B."/>
            <person name="Kuo A."/>
            <person name="Martin F.M."/>
        </authorList>
    </citation>
    <scope>NUCLEOTIDE SEQUENCE [LARGE SCALE GENOMIC DNA]</scope>
    <source>
        <strain evidence="8">091103-1</strain>
    </source>
</reference>
<feature type="region of interest" description="Disordered" evidence="6">
    <location>
        <begin position="239"/>
        <end position="263"/>
    </location>
</feature>
<feature type="compositionally biased region" description="Polar residues" evidence="6">
    <location>
        <begin position="1065"/>
        <end position="1079"/>
    </location>
</feature>
<dbReference type="Pfam" id="PF16213">
    <property type="entry name" value="DCB"/>
    <property type="match status" value="1"/>
</dbReference>
<evidence type="ECO:0000256" key="5">
    <source>
        <dbReference type="ARBA" id="ARBA00060451"/>
    </source>
</evidence>
<dbReference type="Proteomes" id="UP000246991">
    <property type="component" value="Unassembled WGS sequence"/>
</dbReference>
<evidence type="ECO:0000256" key="1">
    <source>
        <dbReference type="ARBA" id="ARBA00022448"/>
    </source>
</evidence>
<feature type="region of interest" description="Disordered" evidence="6">
    <location>
        <begin position="1579"/>
        <end position="1629"/>
    </location>
</feature>